<evidence type="ECO:0000313" key="8">
    <source>
        <dbReference type="Proteomes" id="UP001549146"/>
    </source>
</evidence>
<feature type="transmembrane region" description="Helical" evidence="6">
    <location>
        <begin position="104"/>
        <end position="123"/>
    </location>
</feature>
<keyword evidence="4 6" id="KW-1133">Transmembrane helix</keyword>
<dbReference type="RefSeq" id="WP_354505798.1">
    <property type="nucleotide sequence ID" value="NZ_JBEPMO010000001.1"/>
</dbReference>
<keyword evidence="3 6" id="KW-0812">Transmembrane</keyword>
<keyword evidence="2" id="KW-1003">Cell membrane</keyword>
<evidence type="ECO:0000256" key="5">
    <source>
        <dbReference type="ARBA" id="ARBA00023136"/>
    </source>
</evidence>
<reference evidence="7 8" key="1">
    <citation type="submission" date="2024-06" db="EMBL/GenBank/DDBJ databases">
        <title>Genomic Encyclopedia of Type Strains, Phase IV (KMG-IV): sequencing the most valuable type-strain genomes for metagenomic binning, comparative biology and taxonomic classification.</title>
        <authorList>
            <person name="Goeker M."/>
        </authorList>
    </citation>
    <scope>NUCLEOTIDE SEQUENCE [LARGE SCALE GENOMIC DNA]</scope>
    <source>
        <strain evidence="7 8">DSM 29388</strain>
    </source>
</reference>
<evidence type="ECO:0000313" key="7">
    <source>
        <dbReference type="EMBL" id="MET3730624.1"/>
    </source>
</evidence>
<comment type="subcellular location">
    <subcellularLocation>
        <location evidence="1">Cell membrane</location>
        <topology evidence="1">Multi-pass membrane protein</topology>
    </subcellularLocation>
</comment>
<evidence type="ECO:0000256" key="4">
    <source>
        <dbReference type="ARBA" id="ARBA00022989"/>
    </source>
</evidence>
<dbReference type="PANTHER" id="PTHR33529:SF8">
    <property type="entry name" value="PERMEASE, YJGP_YJGQ FAMILY"/>
    <property type="match status" value="1"/>
</dbReference>
<feature type="transmembrane region" description="Helical" evidence="6">
    <location>
        <begin position="336"/>
        <end position="359"/>
    </location>
</feature>
<dbReference type="Pfam" id="PF03739">
    <property type="entry name" value="LptF_LptG"/>
    <property type="match status" value="1"/>
</dbReference>
<name>A0ABV2LPY3_9FLAO</name>
<comment type="caution">
    <text evidence="7">The sequence shown here is derived from an EMBL/GenBank/DDBJ whole genome shotgun (WGS) entry which is preliminary data.</text>
</comment>
<proteinExistence type="predicted"/>
<accession>A0ABV2LPY3</accession>
<keyword evidence="8" id="KW-1185">Reference proteome</keyword>
<evidence type="ECO:0000256" key="6">
    <source>
        <dbReference type="SAM" id="Phobius"/>
    </source>
</evidence>
<protein>
    <submittedName>
        <fullName evidence="7">Lipopolysaccharide export system permease protein</fullName>
    </submittedName>
</protein>
<sequence>MKIFDKYIVKNFVSTFFFMVIILSTIAVIIDLSQKLGRIEDNGSTPFAALTQFYPFWAVWLVNTFLPVAVFISVIYFTSRLTMQTEIVAAQAGGISFYRITKPYIWVASVIAIVALFVNNFALPWANIKKNKYQYEYLLSSSKKGQYYERQKISSQISGDEYIFAENYDRVEKRGTSFVFQRFEKEELVEHISASSFNWDSKDSMYVLRNVFVRNVTSDIQDSLGYEITLKRKFSATPDEILPEGYVAETMNSIELNDFIQKQKFKGSASVNAYMNELQQRNSSPFSTFILTLLALSLSSQKRRGGIGLNLALGIILAFVYIFFNQISLTYSTQGYVSPFVAAWGPNVLFGLLTAYFYIKRARA</sequence>
<keyword evidence="5 6" id="KW-0472">Membrane</keyword>
<evidence type="ECO:0000256" key="1">
    <source>
        <dbReference type="ARBA" id="ARBA00004651"/>
    </source>
</evidence>
<evidence type="ECO:0000256" key="2">
    <source>
        <dbReference type="ARBA" id="ARBA00022475"/>
    </source>
</evidence>
<feature type="transmembrane region" description="Helical" evidence="6">
    <location>
        <begin position="53"/>
        <end position="77"/>
    </location>
</feature>
<evidence type="ECO:0000256" key="3">
    <source>
        <dbReference type="ARBA" id="ARBA00022692"/>
    </source>
</evidence>
<organism evidence="7 8">
    <name type="scientific">Moheibacter stercoris</name>
    <dbReference type="NCBI Taxonomy" id="1628251"/>
    <lineage>
        <taxon>Bacteria</taxon>
        <taxon>Pseudomonadati</taxon>
        <taxon>Bacteroidota</taxon>
        <taxon>Flavobacteriia</taxon>
        <taxon>Flavobacteriales</taxon>
        <taxon>Weeksellaceae</taxon>
        <taxon>Moheibacter</taxon>
    </lineage>
</organism>
<dbReference type="InterPro" id="IPR005495">
    <property type="entry name" value="LptG/LptF_permease"/>
</dbReference>
<gene>
    <name evidence="7" type="ORF">ABID46_000176</name>
</gene>
<dbReference type="PANTHER" id="PTHR33529">
    <property type="entry name" value="SLR0882 PROTEIN-RELATED"/>
    <property type="match status" value="1"/>
</dbReference>
<dbReference type="EMBL" id="JBEPMO010000001">
    <property type="protein sequence ID" value="MET3730624.1"/>
    <property type="molecule type" value="Genomic_DNA"/>
</dbReference>
<feature type="transmembrane region" description="Helical" evidence="6">
    <location>
        <begin position="307"/>
        <end position="324"/>
    </location>
</feature>
<feature type="transmembrane region" description="Helical" evidence="6">
    <location>
        <begin position="12"/>
        <end position="32"/>
    </location>
</feature>
<dbReference type="Proteomes" id="UP001549146">
    <property type="component" value="Unassembled WGS sequence"/>
</dbReference>